<dbReference type="OrthoDB" id="120213at2157"/>
<dbReference type="SUPFAM" id="SSF55729">
    <property type="entry name" value="Acyl-CoA N-acyltransferases (Nat)"/>
    <property type="match status" value="1"/>
</dbReference>
<evidence type="ECO:0000313" key="5">
    <source>
        <dbReference type="EMBL" id="SEW11838.1"/>
    </source>
</evidence>
<dbReference type="Gene3D" id="3.40.630.30">
    <property type="match status" value="1"/>
</dbReference>
<reference evidence="5 6" key="1">
    <citation type="submission" date="2016-10" db="EMBL/GenBank/DDBJ databases">
        <authorList>
            <person name="de Groot N.N."/>
        </authorList>
    </citation>
    <scope>NUCLEOTIDE SEQUENCE [LARGE SCALE GENOMIC DNA]</scope>
    <source>
        <strain evidence="5 6">CGMCC 1.5337</strain>
    </source>
</reference>
<dbReference type="PANTHER" id="PTHR43792">
    <property type="entry name" value="GNAT FAMILY, PUTATIVE (AFU_ORTHOLOGUE AFUA_3G00765)-RELATED-RELATED"/>
    <property type="match status" value="1"/>
</dbReference>
<name>A0A1I0PBY6_9EURY</name>
<protein>
    <submittedName>
        <fullName evidence="5">Protein N-acetyltransferase, RimJ/RimL family</fullName>
    </submittedName>
</protein>
<feature type="domain" description="N-acetyltransferase" evidence="4">
    <location>
        <begin position="12"/>
        <end position="178"/>
    </location>
</feature>
<gene>
    <name evidence="5" type="ORF">SAMN04487945_1577</name>
</gene>
<accession>A0A1I0PBY6</accession>
<dbReference type="PROSITE" id="PS51186">
    <property type="entry name" value="GNAT"/>
    <property type="match status" value="1"/>
</dbReference>
<keyword evidence="1 5" id="KW-0808">Transferase</keyword>
<evidence type="ECO:0000256" key="2">
    <source>
        <dbReference type="ARBA" id="ARBA00023315"/>
    </source>
</evidence>
<dbReference type="InterPro" id="IPR000182">
    <property type="entry name" value="GNAT_dom"/>
</dbReference>
<dbReference type="RefSeq" id="WP_089668779.1">
    <property type="nucleotide sequence ID" value="NZ_FOJA01000001.1"/>
</dbReference>
<dbReference type="Proteomes" id="UP000198518">
    <property type="component" value="Unassembled WGS sequence"/>
</dbReference>
<dbReference type="CDD" id="cd04301">
    <property type="entry name" value="NAT_SF"/>
    <property type="match status" value="1"/>
</dbReference>
<organism evidence="5 6">
    <name type="scientific">Halobacterium jilantaiense</name>
    <dbReference type="NCBI Taxonomy" id="355548"/>
    <lineage>
        <taxon>Archaea</taxon>
        <taxon>Methanobacteriati</taxon>
        <taxon>Methanobacteriota</taxon>
        <taxon>Stenosarchaea group</taxon>
        <taxon>Halobacteria</taxon>
        <taxon>Halobacteriales</taxon>
        <taxon>Halobacteriaceae</taxon>
        <taxon>Halobacterium</taxon>
    </lineage>
</organism>
<dbReference type="InterPro" id="IPR051531">
    <property type="entry name" value="N-acetyltransferase"/>
</dbReference>
<dbReference type="EMBL" id="FOJA01000001">
    <property type="protein sequence ID" value="SEW11838.1"/>
    <property type="molecule type" value="Genomic_DNA"/>
</dbReference>
<evidence type="ECO:0000256" key="1">
    <source>
        <dbReference type="ARBA" id="ARBA00022679"/>
    </source>
</evidence>
<dbReference type="Pfam" id="PF13302">
    <property type="entry name" value="Acetyltransf_3"/>
    <property type="match status" value="1"/>
</dbReference>
<dbReference type="STRING" id="355548.SAMN04487945_1577"/>
<proteinExistence type="inferred from homology"/>
<keyword evidence="6" id="KW-1185">Reference proteome</keyword>
<dbReference type="AlphaFoldDB" id="A0A1I0PBY6"/>
<dbReference type="GO" id="GO:0016747">
    <property type="term" value="F:acyltransferase activity, transferring groups other than amino-acyl groups"/>
    <property type="evidence" value="ECO:0007669"/>
    <property type="project" value="InterPro"/>
</dbReference>
<comment type="similarity">
    <text evidence="3">Belongs to the acetyltransferase family. RimJ subfamily.</text>
</comment>
<dbReference type="PANTHER" id="PTHR43792:SF8">
    <property type="entry name" value="[RIBOSOMAL PROTEIN US5]-ALANINE N-ACETYLTRANSFERASE"/>
    <property type="match status" value="1"/>
</dbReference>
<dbReference type="InterPro" id="IPR016181">
    <property type="entry name" value="Acyl_CoA_acyltransferase"/>
</dbReference>
<evidence type="ECO:0000313" key="6">
    <source>
        <dbReference type="Proteomes" id="UP000198518"/>
    </source>
</evidence>
<evidence type="ECO:0000259" key="4">
    <source>
        <dbReference type="PROSITE" id="PS51186"/>
    </source>
</evidence>
<evidence type="ECO:0000256" key="3">
    <source>
        <dbReference type="ARBA" id="ARBA00038502"/>
    </source>
</evidence>
<keyword evidence="2" id="KW-0012">Acyltransferase</keyword>
<sequence>MPGPVFLSGDRITLRPTEREDLDAIREWVNDPAVWRPAMDAKPMNGDLAEEFFESVLTTEDDVHTTVCVADEPVGHATLTTSEYGPTATERARSVELAYYLDPDHHGQGYGSEAAALLVQYAFEDWNMRRVFARAGGFNDAAMGLLESLSFQREGARRDAAYYRGDYYDMVTYGLLREEWAER</sequence>